<keyword evidence="4" id="KW-0503">Monooxygenase</keyword>
<evidence type="ECO:0000256" key="4">
    <source>
        <dbReference type="ARBA" id="ARBA00023033"/>
    </source>
</evidence>
<dbReference type="KEGG" id="sphc:CVN68_22345"/>
<evidence type="ECO:0000256" key="2">
    <source>
        <dbReference type="ARBA" id="ARBA00022643"/>
    </source>
</evidence>
<dbReference type="PANTHER" id="PTHR30011">
    <property type="entry name" value="ALKANESULFONATE MONOOXYGENASE-RELATED"/>
    <property type="match status" value="1"/>
</dbReference>
<dbReference type="InterPro" id="IPR036661">
    <property type="entry name" value="Luciferase-like_sf"/>
</dbReference>
<geneLocation type="plasmid" evidence="6 7">
    <name>unnamed</name>
</geneLocation>
<evidence type="ECO:0000256" key="3">
    <source>
        <dbReference type="ARBA" id="ARBA00023002"/>
    </source>
</evidence>
<accession>A0A2K8MPZ9</accession>
<dbReference type="Proteomes" id="UP000229081">
    <property type="component" value="Plasmid unnamed"/>
</dbReference>
<dbReference type="AlphaFoldDB" id="A0A2K8MPZ9"/>
<evidence type="ECO:0000256" key="1">
    <source>
        <dbReference type="ARBA" id="ARBA00022630"/>
    </source>
</evidence>
<dbReference type="InterPro" id="IPR020020">
    <property type="entry name" value="Luciferase-type_oxidoreductase"/>
</dbReference>
<dbReference type="EMBL" id="CP024924">
    <property type="protein sequence ID" value="ATY34856.1"/>
    <property type="molecule type" value="Genomic_DNA"/>
</dbReference>
<keyword evidence="1" id="KW-0285">Flavoprotein</keyword>
<proteinExistence type="predicted"/>
<dbReference type="Pfam" id="PF00296">
    <property type="entry name" value="Bac_luciferase"/>
    <property type="match status" value="1"/>
</dbReference>
<name>A0A2K8MPZ9_9SPHN</name>
<dbReference type="InterPro" id="IPR011251">
    <property type="entry name" value="Luciferase-like_dom"/>
</dbReference>
<feature type="domain" description="Luciferase-like" evidence="5">
    <location>
        <begin position="46"/>
        <end position="263"/>
    </location>
</feature>
<evidence type="ECO:0000313" key="7">
    <source>
        <dbReference type="Proteomes" id="UP000229081"/>
    </source>
</evidence>
<dbReference type="NCBIfam" id="TIGR03571">
    <property type="entry name" value="lucif_BA3436"/>
    <property type="match status" value="1"/>
</dbReference>
<keyword evidence="6" id="KW-0614">Plasmid</keyword>
<dbReference type="GO" id="GO:0004497">
    <property type="term" value="F:monooxygenase activity"/>
    <property type="evidence" value="ECO:0007669"/>
    <property type="project" value="UniProtKB-KW"/>
</dbReference>
<evidence type="ECO:0000259" key="5">
    <source>
        <dbReference type="Pfam" id="PF00296"/>
    </source>
</evidence>
<sequence>MIIAPSQAERVGPTAFGRGYASMFAPEKLSIGVYFPIEAFDGPEPAMLDQIQLAQQAERLGFSALWARDVPLNDPNFGDLGQLYDPFVWLATIAARTSSIALATGAVILPLHHPIDVAKAAASLDDLSGGRFVFGVASGDRPVEYPAYGRDPDLRGELFRDAFDYTEALLTKRFPFHASTHYGQLAGGGDLVPKPLSPRLPTLITGQSQQSLEWIAQRSDGWLTYPRDVVKQAQVASNWRDALERAGVGFKPIAQSLYVDLAEDPDAPPSPIHLGYRLGRRRLVDLFGDLRSIGVNHVALNLKFSRRPVADVLEEIGSEVVPHFSICGAQ</sequence>
<dbReference type="RefSeq" id="WP_100284642.1">
    <property type="nucleotide sequence ID" value="NZ_CP024924.1"/>
</dbReference>
<reference evidence="6 7" key="1">
    <citation type="submission" date="2017-11" db="EMBL/GenBank/DDBJ databases">
        <title>Complete genome sequence of Sphingomonas sp. Strain Cra20, a psychrotolerant potential plant growth promoting rhizobacteria.</title>
        <authorList>
            <person name="Luo Y."/>
        </authorList>
    </citation>
    <scope>NUCLEOTIDE SEQUENCE [LARGE SCALE GENOMIC DNA]</scope>
    <source>
        <strain evidence="6 7">Cra20</strain>
        <plasmid evidence="6 7">unnamed</plasmid>
    </source>
</reference>
<keyword evidence="2" id="KW-0288">FMN</keyword>
<dbReference type="OrthoDB" id="5728724at2"/>
<dbReference type="InterPro" id="IPR051260">
    <property type="entry name" value="Diverse_substr_monoxygenases"/>
</dbReference>
<keyword evidence="3" id="KW-0560">Oxidoreductase</keyword>
<dbReference type="PANTHER" id="PTHR30011:SF16">
    <property type="entry name" value="C2H2 FINGER DOMAIN TRANSCRIPTION FACTOR (EUROFUNG)-RELATED"/>
    <property type="match status" value="1"/>
</dbReference>
<protein>
    <submittedName>
        <fullName evidence="6">LLM class flavin-dependent oxidoreductase</fullName>
    </submittedName>
</protein>
<dbReference type="SUPFAM" id="SSF51679">
    <property type="entry name" value="Bacterial luciferase-like"/>
    <property type="match status" value="1"/>
</dbReference>
<organism evidence="6 7">
    <name type="scientific">Sphingomonas psychrotolerans</name>
    <dbReference type="NCBI Taxonomy" id="1327635"/>
    <lineage>
        <taxon>Bacteria</taxon>
        <taxon>Pseudomonadati</taxon>
        <taxon>Pseudomonadota</taxon>
        <taxon>Alphaproteobacteria</taxon>
        <taxon>Sphingomonadales</taxon>
        <taxon>Sphingomonadaceae</taxon>
        <taxon>Sphingomonas</taxon>
    </lineage>
</organism>
<evidence type="ECO:0000313" key="6">
    <source>
        <dbReference type="EMBL" id="ATY34856.1"/>
    </source>
</evidence>
<gene>
    <name evidence="6" type="ORF">CVN68_22345</name>
</gene>
<dbReference type="Gene3D" id="3.20.20.30">
    <property type="entry name" value="Luciferase-like domain"/>
    <property type="match status" value="1"/>
</dbReference>
<keyword evidence="7" id="KW-1185">Reference proteome</keyword>
<dbReference type="GO" id="GO:0016705">
    <property type="term" value="F:oxidoreductase activity, acting on paired donors, with incorporation or reduction of molecular oxygen"/>
    <property type="evidence" value="ECO:0007669"/>
    <property type="project" value="InterPro"/>
</dbReference>